<keyword evidence="4" id="KW-0732">Signal</keyword>
<keyword evidence="6" id="KW-1185">Reference proteome</keyword>
<protein>
    <submittedName>
        <fullName evidence="5">Ase inhibitor I13 potato inhibitor I</fullName>
    </submittedName>
</protein>
<evidence type="ECO:0000313" key="5">
    <source>
        <dbReference type="EMBL" id="PSC74319.1"/>
    </source>
</evidence>
<dbReference type="PROSITE" id="PS00285">
    <property type="entry name" value="POTATO_INHIBITOR"/>
    <property type="match status" value="1"/>
</dbReference>
<evidence type="ECO:0000256" key="2">
    <source>
        <dbReference type="ARBA" id="ARBA00022690"/>
    </source>
</evidence>
<dbReference type="AlphaFoldDB" id="A0A2P6VJQ0"/>
<dbReference type="Gene3D" id="3.30.10.10">
    <property type="entry name" value="Trypsin Inhibitor V, subunit A"/>
    <property type="match status" value="1"/>
</dbReference>
<dbReference type="PANTHER" id="PTHR33091">
    <property type="entry name" value="PROTEIN, PUTATIVE, EXPRESSED-RELATED"/>
    <property type="match status" value="1"/>
</dbReference>
<dbReference type="PANTHER" id="PTHR33091:SF29">
    <property type="entry name" value="SUBTILISIN INHIBITOR 1"/>
    <property type="match status" value="1"/>
</dbReference>
<dbReference type="GO" id="GO:0009611">
    <property type="term" value="P:response to wounding"/>
    <property type="evidence" value="ECO:0007669"/>
    <property type="project" value="InterPro"/>
</dbReference>
<evidence type="ECO:0000256" key="3">
    <source>
        <dbReference type="ARBA" id="ARBA00022900"/>
    </source>
</evidence>
<evidence type="ECO:0000256" key="4">
    <source>
        <dbReference type="SAM" id="SignalP"/>
    </source>
</evidence>
<dbReference type="InterPro" id="IPR036354">
    <property type="entry name" value="Prot_inh_pot1_sf"/>
</dbReference>
<dbReference type="InterPro" id="IPR000864">
    <property type="entry name" value="Prot_inh_pot1"/>
</dbReference>
<feature type="chain" id="PRO_5015178372" evidence="4">
    <location>
        <begin position="19"/>
        <end position="108"/>
    </location>
</feature>
<proteinExistence type="inferred from homology"/>
<evidence type="ECO:0000313" key="6">
    <source>
        <dbReference type="Proteomes" id="UP000239649"/>
    </source>
</evidence>
<keyword evidence="3" id="KW-0722">Serine protease inhibitor</keyword>
<sequence length="108" mass="11707">MRTWLLLALVAAAAAVSGASFTDDADPEQKLTLPIFQEQGMANKMAWPELVGRTVADAKAALEAELPPNTQVFLVPTGSMMTMDFRTDRVRCIYDPDTSLIVAPPRIG</sequence>
<dbReference type="SUPFAM" id="SSF54654">
    <property type="entry name" value="CI-2 family of serine protease inhibitors"/>
    <property type="match status" value="1"/>
</dbReference>
<dbReference type="OrthoDB" id="10013825at2759"/>
<dbReference type="Proteomes" id="UP000239649">
    <property type="component" value="Unassembled WGS sequence"/>
</dbReference>
<keyword evidence="2" id="KW-0646">Protease inhibitor</keyword>
<dbReference type="GO" id="GO:0004867">
    <property type="term" value="F:serine-type endopeptidase inhibitor activity"/>
    <property type="evidence" value="ECO:0007669"/>
    <property type="project" value="UniProtKB-KW"/>
</dbReference>
<dbReference type="EMBL" id="LHPF02000005">
    <property type="protein sequence ID" value="PSC74319.1"/>
    <property type="molecule type" value="Genomic_DNA"/>
</dbReference>
<organism evidence="5 6">
    <name type="scientific">Micractinium conductrix</name>
    <dbReference type="NCBI Taxonomy" id="554055"/>
    <lineage>
        <taxon>Eukaryota</taxon>
        <taxon>Viridiplantae</taxon>
        <taxon>Chlorophyta</taxon>
        <taxon>core chlorophytes</taxon>
        <taxon>Trebouxiophyceae</taxon>
        <taxon>Chlorellales</taxon>
        <taxon>Chlorellaceae</taxon>
        <taxon>Chlorella clade</taxon>
        <taxon>Micractinium</taxon>
    </lineage>
</organism>
<evidence type="ECO:0000256" key="1">
    <source>
        <dbReference type="ARBA" id="ARBA00008210"/>
    </source>
</evidence>
<reference evidence="5 6" key="1">
    <citation type="journal article" date="2018" name="Plant J.">
        <title>Genome sequences of Chlorella sorokiniana UTEX 1602 and Micractinium conductrix SAG 241.80: implications to maltose excretion by a green alga.</title>
        <authorList>
            <person name="Arriola M.B."/>
            <person name="Velmurugan N."/>
            <person name="Zhang Y."/>
            <person name="Plunkett M.H."/>
            <person name="Hondzo H."/>
            <person name="Barney B.M."/>
        </authorList>
    </citation>
    <scope>NUCLEOTIDE SEQUENCE [LARGE SCALE GENOMIC DNA]</scope>
    <source>
        <strain evidence="5 6">SAG 241.80</strain>
    </source>
</reference>
<comment type="caution">
    <text evidence="5">The sequence shown here is derived from an EMBL/GenBank/DDBJ whole genome shotgun (WGS) entry which is preliminary data.</text>
</comment>
<dbReference type="PRINTS" id="PR00292">
    <property type="entry name" value="POTATOINHBTR"/>
</dbReference>
<name>A0A2P6VJQ0_9CHLO</name>
<feature type="signal peptide" evidence="4">
    <location>
        <begin position="1"/>
        <end position="18"/>
    </location>
</feature>
<dbReference type="Pfam" id="PF00280">
    <property type="entry name" value="potato_inhibit"/>
    <property type="match status" value="1"/>
</dbReference>
<gene>
    <name evidence="5" type="ORF">C2E20_2760</name>
</gene>
<accession>A0A2P6VJQ0</accession>
<comment type="similarity">
    <text evidence="1">Belongs to the protease inhibitor I13 (potato type I serine protease inhibitor) family.</text>
</comment>